<dbReference type="Proteomes" id="UP001272137">
    <property type="component" value="Unassembled WGS sequence"/>
</dbReference>
<sequence length="47" mass="4997">MQGIVLSLKHTLSLENVLLGLGGLVAAGGLAYAIRSIRRFMKIGNDE</sequence>
<reference evidence="1" key="1">
    <citation type="submission" date="2018-08" db="EMBL/GenBank/DDBJ databases">
        <title>Identification of Burkholderia cepacia strains that express a Burkholderia pseudomallei-like capsular polysaccharide.</title>
        <authorList>
            <person name="Burtnick M.N."/>
            <person name="Vongsouvath M."/>
            <person name="Newton P."/>
            <person name="Wuthiekanun V."/>
            <person name="Limmathurotsakul D."/>
            <person name="Brett P.J."/>
            <person name="Chantratita N."/>
            <person name="Dance D.A."/>
        </authorList>
    </citation>
    <scope>NUCLEOTIDE SEQUENCE</scope>
    <source>
        <strain evidence="1">SBXCC001</strain>
    </source>
</reference>
<dbReference type="GeneID" id="45123348"/>
<proteinExistence type="predicted"/>
<comment type="caution">
    <text evidence="1">The sequence shown here is derived from an EMBL/GenBank/DDBJ whole genome shotgun (WGS) entry which is preliminary data.</text>
</comment>
<protein>
    <recommendedName>
        <fullName evidence="3">DUF3149 domain-containing protein</fullName>
    </recommendedName>
</protein>
<evidence type="ECO:0000313" key="1">
    <source>
        <dbReference type="EMBL" id="MDW9254066.1"/>
    </source>
</evidence>
<evidence type="ECO:0008006" key="3">
    <source>
        <dbReference type="Google" id="ProtNLM"/>
    </source>
</evidence>
<gene>
    <name evidence="1" type="ORF">C7S16_2613</name>
</gene>
<organism evidence="1 2">
    <name type="scientific">Burkholderia thailandensis</name>
    <dbReference type="NCBI Taxonomy" id="57975"/>
    <lineage>
        <taxon>Bacteria</taxon>
        <taxon>Pseudomonadati</taxon>
        <taxon>Pseudomonadota</taxon>
        <taxon>Betaproteobacteria</taxon>
        <taxon>Burkholderiales</taxon>
        <taxon>Burkholderiaceae</taxon>
        <taxon>Burkholderia</taxon>
        <taxon>pseudomallei group</taxon>
    </lineage>
</organism>
<dbReference type="AlphaFoldDB" id="A0AAW9D1V0"/>
<accession>A0AAW9D1V0</accession>
<name>A0AAW9D1V0_BURTH</name>
<dbReference type="EMBL" id="QXCT01000002">
    <property type="protein sequence ID" value="MDW9254066.1"/>
    <property type="molecule type" value="Genomic_DNA"/>
</dbReference>
<evidence type="ECO:0000313" key="2">
    <source>
        <dbReference type="Proteomes" id="UP001272137"/>
    </source>
</evidence>
<dbReference type="RefSeq" id="WP_011401874.1">
    <property type="nucleotide sequence ID" value="NZ_CM125682.1"/>
</dbReference>